<accession>A0ABW5B5H5</accession>
<feature type="transmembrane region" description="Helical" evidence="1">
    <location>
        <begin position="170"/>
        <end position="189"/>
    </location>
</feature>
<feature type="domain" description="VTT" evidence="2">
    <location>
        <begin position="81"/>
        <end position="189"/>
    </location>
</feature>
<keyword evidence="4" id="KW-1185">Reference proteome</keyword>
<feature type="transmembrane region" description="Helical" evidence="1">
    <location>
        <begin position="56"/>
        <end position="81"/>
    </location>
</feature>
<gene>
    <name evidence="3" type="ORF">ACFSKV_01015</name>
</gene>
<feature type="transmembrane region" description="Helical" evidence="1">
    <location>
        <begin position="135"/>
        <end position="158"/>
    </location>
</feature>
<evidence type="ECO:0000256" key="1">
    <source>
        <dbReference type="SAM" id="Phobius"/>
    </source>
</evidence>
<dbReference type="RefSeq" id="WP_380799696.1">
    <property type="nucleotide sequence ID" value="NZ_JBHUIV010000003.1"/>
</dbReference>
<dbReference type="Proteomes" id="UP001597414">
    <property type="component" value="Unassembled WGS sequence"/>
</dbReference>
<protein>
    <submittedName>
        <fullName evidence="3">VTT domain-containing protein</fullName>
    </submittedName>
</protein>
<dbReference type="EMBL" id="JBHUIV010000003">
    <property type="protein sequence ID" value="MFD2200125.1"/>
    <property type="molecule type" value="Genomic_DNA"/>
</dbReference>
<keyword evidence="1" id="KW-0472">Membrane</keyword>
<dbReference type="InterPro" id="IPR032816">
    <property type="entry name" value="VTT_dom"/>
</dbReference>
<keyword evidence="1" id="KW-0812">Transmembrane</keyword>
<evidence type="ECO:0000313" key="4">
    <source>
        <dbReference type="Proteomes" id="UP001597414"/>
    </source>
</evidence>
<sequence>MKKPLIGEKGKFLIENILKGLLYLGILVALFFLIRQNFTEEQRLEWFGSIYNNPKLVMTVFVGSEILFGIVPPEVFMLWSLETGWIGPYFTSIGILSVISYCAGFFNFTIGQLINHHSSFMQSKNKYMSKYRSMFSKYGSYLVVVASVSPIPFSAIALLGGAGGMSRREYLLYSLWRILRFFVYAYIIWKIET</sequence>
<evidence type="ECO:0000313" key="3">
    <source>
        <dbReference type="EMBL" id="MFD2200125.1"/>
    </source>
</evidence>
<organism evidence="3 4">
    <name type="scientific">Shivajiella indica</name>
    <dbReference type="NCBI Taxonomy" id="872115"/>
    <lineage>
        <taxon>Bacteria</taxon>
        <taxon>Pseudomonadati</taxon>
        <taxon>Bacteroidota</taxon>
        <taxon>Cytophagia</taxon>
        <taxon>Cytophagales</taxon>
        <taxon>Cyclobacteriaceae</taxon>
        <taxon>Shivajiella</taxon>
    </lineage>
</organism>
<dbReference type="Pfam" id="PF09335">
    <property type="entry name" value="VTT_dom"/>
    <property type="match status" value="1"/>
</dbReference>
<reference evidence="4" key="1">
    <citation type="journal article" date="2019" name="Int. J. Syst. Evol. Microbiol.">
        <title>The Global Catalogue of Microorganisms (GCM) 10K type strain sequencing project: providing services to taxonomists for standard genome sequencing and annotation.</title>
        <authorList>
            <consortium name="The Broad Institute Genomics Platform"/>
            <consortium name="The Broad Institute Genome Sequencing Center for Infectious Disease"/>
            <person name="Wu L."/>
            <person name="Ma J."/>
        </authorList>
    </citation>
    <scope>NUCLEOTIDE SEQUENCE [LARGE SCALE GENOMIC DNA]</scope>
    <source>
        <strain evidence="4">KCTC 19812</strain>
    </source>
</reference>
<keyword evidence="1" id="KW-1133">Transmembrane helix</keyword>
<evidence type="ECO:0000259" key="2">
    <source>
        <dbReference type="Pfam" id="PF09335"/>
    </source>
</evidence>
<feature type="transmembrane region" description="Helical" evidence="1">
    <location>
        <begin position="93"/>
        <end position="114"/>
    </location>
</feature>
<feature type="transmembrane region" description="Helical" evidence="1">
    <location>
        <begin position="12"/>
        <end position="35"/>
    </location>
</feature>
<name>A0ABW5B5H5_9BACT</name>
<proteinExistence type="predicted"/>
<comment type="caution">
    <text evidence="3">The sequence shown here is derived from an EMBL/GenBank/DDBJ whole genome shotgun (WGS) entry which is preliminary data.</text>
</comment>